<dbReference type="AlphaFoldDB" id="A0A2H5PXX0"/>
<dbReference type="EMBL" id="BDQV01000155">
    <property type="protein sequence ID" value="GAY57192.1"/>
    <property type="molecule type" value="Genomic_DNA"/>
</dbReference>
<evidence type="ECO:0000313" key="1">
    <source>
        <dbReference type="EMBL" id="GAY57192.1"/>
    </source>
</evidence>
<proteinExistence type="predicted"/>
<accession>A0A2H5PXX0</accession>
<name>A0A2H5PXX0_CITUN</name>
<sequence>MDEKRSNCEKEEEVERVVERAKELQEAAATLINRTSSGGAIPKAARSFLWILTFVLEEDFTEKLKCLIYDGDALLSHS</sequence>
<dbReference type="Proteomes" id="UP000236630">
    <property type="component" value="Unassembled WGS sequence"/>
</dbReference>
<gene>
    <name evidence="1" type="ORF">CUMW_177530</name>
</gene>
<keyword evidence="2" id="KW-1185">Reference proteome</keyword>
<reference evidence="1 2" key="1">
    <citation type="journal article" date="2017" name="Front. Genet.">
        <title>Draft sequencing of the heterozygous diploid genome of Satsuma (Citrus unshiu Marc.) using a hybrid assembly approach.</title>
        <authorList>
            <person name="Shimizu T."/>
            <person name="Tanizawa Y."/>
            <person name="Mochizuki T."/>
            <person name="Nagasaki H."/>
            <person name="Yoshioka T."/>
            <person name="Toyoda A."/>
            <person name="Fujiyama A."/>
            <person name="Kaminuma E."/>
            <person name="Nakamura Y."/>
        </authorList>
    </citation>
    <scope>NUCLEOTIDE SEQUENCE [LARGE SCALE GENOMIC DNA]</scope>
    <source>
        <strain evidence="2">cv. Miyagawa wase</strain>
    </source>
</reference>
<evidence type="ECO:0000313" key="2">
    <source>
        <dbReference type="Proteomes" id="UP000236630"/>
    </source>
</evidence>
<organism evidence="1 2">
    <name type="scientific">Citrus unshiu</name>
    <name type="common">Satsuma mandarin</name>
    <name type="synonym">Citrus nobilis var. unshiu</name>
    <dbReference type="NCBI Taxonomy" id="55188"/>
    <lineage>
        <taxon>Eukaryota</taxon>
        <taxon>Viridiplantae</taxon>
        <taxon>Streptophyta</taxon>
        <taxon>Embryophyta</taxon>
        <taxon>Tracheophyta</taxon>
        <taxon>Spermatophyta</taxon>
        <taxon>Magnoliopsida</taxon>
        <taxon>eudicotyledons</taxon>
        <taxon>Gunneridae</taxon>
        <taxon>Pentapetalae</taxon>
        <taxon>rosids</taxon>
        <taxon>malvids</taxon>
        <taxon>Sapindales</taxon>
        <taxon>Rutaceae</taxon>
        <taxon>Aurantioideae</taxon>
        <taxon>Citrus</taxon>
    </lineage>
</organism>
<comment type="caution">
    <text evidence="1">The sequence shown here is derived from an EMBL/GenBank/DDBJ whole genome shotgun (WGS) entry which is preliminary data.</text>
</comment>
<protein>
    <submittedName>
        <fullName evidence="1">Uncharacterized protein</fullName>
    </submittedName>
</protein>